<keyword evidence="2" id="KW-0378">Hydrolase</keyword>
<evidence type="ECO:0000313" key="3">
    <source>
        <dbReference type="EMBL" id="SVA91755.1"/>
    </source>
</evidence>
<name>A0A381ZR48_9ZZZZ</name>
<reference evidence="3" key="1">
    <citation type="submission" date="2018-05" db="EMBL/GenBank/DDBJ databases">
        <authorList>
            <person name="Lanie J.A."/>
            <person name="Ng W.-L."/>
            <person name="Kazmierczak K.M."/>
            <person name="Andrzejewski T.M."/>
            <person name="Davidsen T.M."/>
            <person name="Wayne K.J."/>
            <person name="Tettelin H."/>
            <person name="Glass J.I."/>
            <person name="Rusch D."/>
            <person name="Podicherti R."/>
            <person name="Tsui H.-C.T."/>
            <person name="Winkler M.E."/>
        </authorList>
    </citation>
    <scope>NUCLEOTIDE SEQUENCE</scope>
</reference>
<dbReference type="AlphaFoldDB" id="A0A381ZR48"/>
<dbReference type="GO" id="GO:0047617">
    <property type="term" value="F:fatty acyl-CoA hydrolase activity"/>
    <property type="evidence" value="ECO:0007669"/>
    <property type="project" value="TreeGrafter"/>
</dbReference>
<accession>A0A381ZR48</accession>
<sequence length="159" mass="18373">MTMYWREISVPWGESDPFGLVYYPRIVAWFNDTEHELFRTIGYPIDQMIREDRTTFVMGEIHFRFIGPAAYGDRVMTKVSLEKMGERTLHWNCIATNASSGDLICEGRAVRIYARIQEDGNLKSHPIPEFMRKTLEELGTVKQLGGGLMTDPEHNVTNR</sequence>
<gene>
    <name evidence="3" type="ORF">METZ01_LOCUS144609</name>
</gene>
<dbReference type="SUPFAM" id="SSF54637">
    <property type="entry name" value="Thioesterase/thiol ester dehydrase-isomerase"/>
    <property type="match status" value="1"/>
</dbReference>
<evidence type="ECO:0008006" key="4">
    <source>
        <dbReference type="Google" id="ProtNLM"/>
    </source>
</evidence>
<comment type="similarity">
    <text evidence="1">Belongs to the 4-hydroxybenzoyl-CoA thioesterase family.</text>
</comment>
<dbReference type="Pfam" id="PF13279">
    <property type="entry name" value="4HBT_2"/>
    <property type="match status" value="1"/>
</dbReference>
<dbReference type="PANTHER" id="PTHR31793:SF27">
    <property type="entry name" value="NOVEL THIOESTERASE SUPERFAMILY DOMAIN AND SAPOSIN A-TYPE DOMAIN CONTAINING PROTEIN (0610012H03RIK)"/>
    <property type="match status" value="1"/>
</dbReference>
<protein>
    <recommendedName>
        <fullName evidence="4">Thioesterase domain-containing protein</fullName>
    </recommendedName>
</protein>
<evidence type="ECO:0000256" key="2">
    <source>
        <dbReference type="ARBA" id="ARBA00022801"/>
    </source>
</evidence>
<evidence type="ECO:0000256" key="1">
    <source>
        <dbReference type="ARBA" id="ARBA00005953"/>
    </source>
</evidence>
<dbReference type="InterPro" id="IPR029069">
    <property type="entry name" value="HotDog_dom_sf"/>
</dbReference>
<proteinExistence type="inferred from homology"/>
<dbReference type="EMBL" id="UINC01022344">
    <property type="protein sequence ID" value="SVA91755.1"/>
    <property type="molecule type" value="Genomic_DNA"/>
</dbReference>
<dbReference type="PANTHER" id="PTHR31793">
    <property type="entry name" value="4-HYDROXYBENZOYL-COA THIOESTERASE FAMILY MEMBER"/>
    <property type="match status" value="1"/>
</dbReference>
<dbReference type="Gene3D" id="3.10.129.10">
    <property type="entry name" value="Hotdog Thioesterase"/>
    <property type="match status" value="1"/>
</dbReference>
<dbReference type="CDD" id="cd00586">
    <property type="entry name" value="4HBT"/>
    <property type="match status" value="1"/>
</dbReference>
<organism evidence="3">
    <name type="scientific">marine metagenome</name>
    <dbReference type="NCBI Taxonomy" id="408172"/>
    <lineage>
        <taxon>unclassified sequences</taxon>
        <taxon>metagenomes</taxon>
        <taxon>ecological metagenomes</taxon>
    </lineage>
</organism>
<dbReference type="InterPro" id="IPR050563">
    <property type="entry name" value="4-hydroxybenzoyl-CoA_TE"/>
</dbReference>